<accession>A0A8R1UWV9</accession>
<proteinExistence type="predicted"/>
<protein>
    <submittedName>
        <fullName evidence="1">Uncharacterized protein</fullName>
    </submittedName>
</protein>
<keyword evidence="2" id="KW-1185">Reference proteome</keyword>
<dbReference type="Proteomes" id="UP000005239">
    <property type="component" value="Unassembled WGS sequence"/>
</dbReference>
<evidence type="ECO:0000313" key="1">
    <source>
        <dbReference type="EnsemblMetazoa" id="PPA42652.1"/>
    </source>
</evidence>
<reference evidence="2" key="1">
    <citation type="journal article" date="2008" name="Nat. Genet.">
        <title>The Pristionchus pacificus genome provides a unique perspective on nematode lifestyle and parasitism.</title>
        <authorList>
            <person name="Dieterich C."/>
            <person name="Clifton S.W."/>
            <person name="Schuster L.N."/>
            <person name="Chinwalla A."/>
            <person name="Delehaunty K."/>
            <person name="Dinkelacker I."/>
            <person name="Fulton L."/>
            <person name="Fulton R."/>
            <person name="Godfrey J."/>
            <person name="Minx P."/>
            <person name="Mitreva M."/>
            <person name="Roeseler W."/>
            <person name="Tian H."/>
            <person name="Witte H."/>
            <person name="Yang S.P."/>
            <person name="Wilson R.K."/>
            <person name="Sommer R.J."/>
        </authorList>
    </citation>
    <scope>NUCLEOTIDE SEQUENCE [LARGE SCALE GENOMIC DNA]</scope>
    <source>
        <strain evidence="2">PS312</strain>
    </source>
</reference>
<sequence>MGGTTSGSETNHEKNQPAHLKSIMVMIILQILSLEAQLALLTRQLGMVMAAGGIQQQYAGSGAGSQVRMECVKHWEG</sequence>
<gene>
    <name evidence="1" type="primary">WBGene00281021</name>
</gene>
<name>A0A2A6BXJ5_PRIPA</name>
<organism evidence="1 2">
    <name type="scientific">Pristionchus pacificus</name>
    <name type="common">Parasitic nematode worm</name>
    <dbReference type="NCBI Taxonomy" id="54126"/>
    <lineage>
        <taxon>Eukaryota</taxon>
        <taxon>Metazoa</taxon>
        <taxon>Ecdysozoa</taxon>
        <taxon>Nematoda</taxon>
        <taxon>Chromadorea</taxon>
        <taxon>Rhabditida</taxon>
        <taxon>Rhabditina</taxon>
        <taxon>Diplogasteromorpha</taxon>
        <taxon>Diplogasteroidea</taxon>
        <taxon>Neodiplogasteridae</taxon>
        <taxon>Pristionchus</taxon>
    </lineage>
</organism>
<reference evidence="1" key="2">
    <citation type="submission" date="2022-06" db="UniProtKB">
        <authorList>
            <consortium name="EnsemblMetazoa"/>
        </authorList>
    </citation>
    <scope>IDENTIFICATION</scope>
    <source>
        <strain evidence="1">PS312</strain>
    </source>
</reference>
<dbReference type="AlphaFoldDB" id="A0A2A6BXJ5"/>
<accession>A0A2A6BXJ5</accession>
<evidence type="ECO:0000313" key="2">
    <source>
        <dbReference type="Proteomes" id="UP000005239"/>
    </source>
</evidence>
<dbReference type="EnsemblMetazoa" id="PPA42652.1">
    <property type="protein sequence ID" value="PPA42652.1"/>
    <property type="gene ID" value="WBGene00281021"/>
</dbReference>